<proteinExistence type="predicted"/>
<dbReference type="AlphaFoldDB" id="A0A220MHG1"/>
<organism evidence="1 2">
    <name type="scientific">Brevibacillus formosus</name>
    <dbReference type="NCBI Taxonomy" id="54913"/>
    <lineage>
        <taxon>Bacteria</taxon>
        <taxon>Bacillati</taxon>
        <taxon>Bacillota</taxon>
        <taxon>Bacilli</taxon>
        <taxon>Bacillales</taxon>
        <taxon>Paenibacillaceae</taxon>
        <taxon>Brevibacillus</taxon>
    </lineage>
</organism>
<evidence type="ECO:0000313" key="2">
    <source>
        <dbReference type="Proteomes" id="UP000197781"/>
    </source>
</evidence>
<dbReference type="Proteomes" id="UP000197781">
    <property type="component" value="Chromosome"/>
</dbReference>
<evidence type="ECO:0008006" key="3">
    <source>
        <dbReference type="Google" id="ProtNLM"/>
    </source>
</evidence>
<dbReference type="RefSeq" id="WP_088908161.1">
    <property type="nucleotide sequence ID" value="NZ_CP018145.1"/>
</dbReference>
<protein>
    <recommendedName>
        <fullName evidence="3">DNA-packaging protein</fullName>
    </recommendedName>
</protein>
<dbReference type="Pfam" id="PF05135">
    <property type="entry name" value="Phage_connect_1"/>
    <property type="match status" value="1"/>
</dbReference>
<name>A0A220MHG1_9BACL</name>
<gene>
    <name evidence="1" type="ORF">BP422_13110</name>
</gene>
<sequence length="106" mass="12246">MLQRVKVLLELQDDSMDTILQFYIDDVQQAILDYCNIDELPPQLETLVIKKVMELYKGQQDGDQVKSIQRGDVRTEFVTAQSSGDLITDLAPRLERYRKPKGGRFI</sequence>
<dbReference type="EMBL" id="CP018145">
    <property type="protein sequence ID" value="ASJ54413.1"/>
    <property type="molecule type" value="Genomic_DNA"/>
</dbReference>
<dbReference type="KEGG" id="bfm:BP422_13110"/>
<dbReference type="InterPro" id="IPR053746">
    <property type="entry name" value="Viral_HT_Connector_Assembly"/>
</dbReference>
<accession>A0A220MHG1</accession>
<dbReference type="Gene3D" id="1.10.246.150">
    <property type="match status" value="1"/>
</dbReference>
<evidence type="ECO:0000313" key="1">
    <source>
        <dbReference type="EMBL" id="ASJ54413.1"/>
    </source>
</evidence>
<dbReference type="InterPro" id="IPR021146">
    <property type="entry name" value="Phage_gp6-like_head-tail"/>
</dbReference>
<reference evidence="1 2" key="1">
    <citation type="submission" date="2016-11" db="EMBL/GenBank/DDBJ databases">
        <authorList>
            <person name="Jaros S."/>
            <person name="Januszkiewicz K."/>
            <person name="Wedrychowicz H."/>
        </authorList>
    </citation>
    <scope>NUCLEOTIDE SEQUENCE [LARGE SCALE GENOMIC DNA]</scope>
    <source>
        <strain evidence="1 2">NF2</strain>
    </source>
</reference>